<protein>
    <recommendedName>
        <fullName evidence="2">DUF1800 domain-containing protein</fullName>
    </recommendedName>
</protein>
<dbReference type="Pfam" id="PF08811">
    <property type="entry name" value="DUF1800"/>
    <property type="match status" value="1"/>
</dbReference>
<evidence type="ECO:0000313" key="1">
    <source>
        <dbReference type="EMBL" id="SFV76337.1"/>
    </source>
</evidence>
<gene>
    <name evidence="1" type="ORF">MNB_SUP05-10-592</name>
</gene>
<dbReference type="EMBL" id="FPHQ01000107">
    <property type="protein sequence ID" value="SFV76337.1"/>
    <property type="molecule type" value="Genomic_DNA"/>
</dbReference>
<reference evidence="1" key="1">
    <citation type="submission" date="2016-10" db="EMBL/GenBank/DDBJ databases">
        <authorList>
            <person name="de Groot N.N."/>
        </authorList>
    </citation>
    <scope>NUCLEOTIDE SEQUENCE</scope>
</reference>
<name>A0A1W1D7B7_9ZZZZ</name>
<dbReference type="AlphaFoldDB" id="A0A1W1D7B7"/>
<accession>A0A1W1D7B7</accession>
<sequence length="478" mass="54522">MFRPEDEIPDDINSWAVQQLYLKTKPMGIATKHGEFGPSYIEPWPDNLILSLSDGATKAGAMHAERQAIKKDKSLSKKQRKEKIRLLRYKYMSNRFDTLKFAHRSVYGADQVKQRFTLFWLNHFTVGPQRGNKYIMGHYIEQAIYNNLNGSFDELLYKCISHPTMLSYLDNIFNVGENSKKVKDCKDAGKIEDCGKASGLNDNLARELMELHTVSVDAGYTESDIRSSAKILSGWGFGLYSTGLTVENHWDAYYKDRAEPSGEVIVMGKKISLGKGAFRQLTDHLASLDETAEFLSKKLCQHFVSDNPSEKDIVYVKSKWIASNGDLNQVHSAVIERAIMSKDDKFQWPITWLFQIIRLSGATFFRGWEEVNNYNKRYNSIAAGHIFKELGQYFWSNRQPDGYSSHKSEWLSGEHFERRLRFADSVYNLGNPKLTAEEIMNRMGVSNNTRDLVGGVSGDRRKFVALMCSPELMGATRG</sequence>
<evidence type="ECO:0008006" key="2">
    <source>
        <dbReference type="Google" id="ProtNLM"/>
    </source>
</evidence>
<dbReference type="InterPro" id="IPR014917">
    <property type="entry name" value="DUF1800"/>
</dbReference>
<proteinExistence type="predicted"/>
<organism evidence="1">
    <name type="scientific">hydrothermal vent metagenome</name>
    <dbReference type="NCBI Taxonomy" id="652676"/>
    <lineage>
        <taxon>unclassified sequences</taxon>
        <taxon>metagenomes</taxon>
        <taxon>ecological metagenomes</taxon>
    </lineage>
</organism>